<keyword evidence="5" id="KW-0378">Hydrolase</keyword>
<dbReference type="SUPFAM" id="SSF116734">
    <property type="entry name" value="DNA methylase specificity domain"/>
    <property type="match status" value="2"/>
</dbReference>
<dbReference type="PANTHER" id="PTHR30408:SF13">
    <property type="entry name" value="TYPE I RESTRICTION ENZYME HINDI SPECIFICITY SUBUNIT"/>
    <property type="match status" value="1"/>
</dbReference>
<evidence type="ECO:0000313" key="5">
    <source>
        <dbReference type="EMBL" id="UOB19355.1"/>
    </source>
</evidence>
<dbReference type="Gene3D" id="3.90.220.20">
    <property type="entry name" value="DNA methylase specificity domains"/>
    <property type="match status" value="2"/>
</dbReference>
<dbReference type="InterPro" id="IPR044946">
    <property type="entry name" value="Restrct_endonuc_typeI_TRD_sf"/>
</dbReference>
<reference evidence="5" key="1">
    <citation type="submission" date="2022-03" db="EMBL/GenBank/DDBJ databases">
        <title>Description of Abyssus ytuae gen. nov., sp. nov., a novel member of the family Flavobacteriaceae isolated from the sediment of Mariana Trench.</title>
        <authorList>
            <person name="Zhang J."/>
            <person name="Xu X."/>
        </authorList>
    </citation>
    <scope>NUCLEOTIDE SEQUENCE</scope>
    <source>
        <strain evidence="5">MT3330</strain>
    </source>
</reference>
<keyword evidence="5" id="KW-0540">Nuclease</keyword>
<dbReference type="GO" id="GO:0003677">
    <property type="term" value="F:DNA binding"/>
    <property type="evidence" value="ECO:0007669"/>
    <property type="project" value="UniProtKB-KW"/>
</dbReference>
<dbReference type="REBASE" id="604084">
    <property type="entry name" value="S.Fba3330ORF8655P"/>
</dbReference>
<evidence type="ECO:0000256" key="2">
    <source>
        <dbReference type="ARBA" id="ARBA00022747"/>
    </source>
</evidence>
<feature type="domain" description="Type I restriction modification DNA specificity" evidence="4">
    <location>
        <begin position="4"/>
        <end position="182"/>
    </location>
</feature>
<organism evidence="5 6">
    <name type="scientific">Abyssalbus ytuae</name>
    <dbReference type="NCBI Taxonomy" id="2926907"/>
    <lineage>
        <taxon>Bacteria</taxon>
        <taxon>Pseudomonadati</taxon>
        <taxon>Bacteroidota</taxon>
        <taxon>Flavobacteriia</taxon>
        <taxon>Flavobacteriales</taxon>
        <taxon>Flavobacteriaceae</taxon>
        <taxon>Abyssalbus</taxon>
    </lineage>
</organism>
<evidence type="ECO:0000256" key="3">
    <source>
        <dbReference type="ARBA" id="ARBA00023125"/>
    </source>
</evidence>
<accession>A0A9E6ZRX3</accession>
<dbReference type="KEGG" id="fbm:MQE35_08660"/>
<dbReference type="RefSeq" id="WP_255845971.1">
    <property type="nucleotide sequence ID" value="NZ_CP094358.1"/>
</dbReference>
<keyword evidence="5" id="KW-0255">Endonuclease</keyword>
<evidence type="ECO:0000256" key="1">
    <source>
        <dbReference type="ARBA" id="ARBA00010923"/>
    </source>
</evidence>
<protein>
    <submittedName>
        <fullName evidence="5">Restriction endonuclease subunit S</fullName>
    </submittedName>
</protein>
<keyword evidence="2" id="KW-0680">Restriction system</keyword>
<dbReference type="EMBL" id="CP094358">
    <property type="protein sequence ID" value="UOB19355.1"/>
    <property type="molecule type" value="Genomic_DNA"/>
</dbReference>
<keyword evidence="3" id="KW-0238">DNA-binding</keyword>
<dbReference type="InterPro" id="IPR000055">
    <property type="entry name" value="Restrct_endonuc_typeI_TRD"/>
</dbReference>
<dbReference type="AlphaFoldDB" id="A0A9E6ZRX3"/>
<name>A0A9E6ZRX3_9FLAO</name>
<gene>
    <name evidence="5" type="ORF">MQE35_08660</name>
</gene>
<dbReference type="PANTHER" id="PTHR30408">
    <property type="entry name" value="TYPE-1 RESTRICTION ENZYME ECOKI SPECIFICITY PROTEIN"/>
    <property type="match status" value="1"/>
</dbReference>
<dbReference type="InterPro" id="IPR052021">
    <property type="entry name" value="Type-I_RS_S_subunit"/>
</dbReference>
<evidence type="ECO:0000259" key="4">
    <source>
        <dbReference type="Pfam" id="PF01420"/>
    </source>
</evidence>
<dbReference type="Proteomes" id="UP000831290">
    <property type="component" value="Chromosome"/>
</dbReference>
<proteinExistence type="inferred from homology"/>
<dbReference type="Pfam" id="PF01420">
    <property type="entry name" value="Methylase_S"/>
    <property type="match status" value="1"/>
</dbReference>
<sequence length="457" mass="52190">MNNYVKLSDICKISGRVGWKGYTVNDLRTEGPWVIGANDITDDNILDLTEAKHISREKFEESPEIKIELNDILIVKVGSTIGKIAIVDREIGEACINPNTVLLKNCKIDPYYLYCYLISSAGQQYIKNHSSASAQPALNQTDLKEMPIRLVDIDVQNKVSHQLKIFNKKIAINNKINRELEALAKTIYDYWFVQFDFPNNNGKPYKSSRGKMVYNKELKREIPEGWEDSTISDWIENDKNGDWGKEQEEGNYTEKVSCIRGADINGLNGNGEVKSPTRYILEKNTHKILEAGDLIVEISGGSPTQSTGRLAFITEETLDRFENPLICSNFCKAVTLKDETYLYNFVYNWNRLYNAGVLFGWEGKTSGIKNLLFENFITSYKVVKPPIEIIEQFYNKVKVLHQKKQKNLLENQKLAVLRDWLLPMLMNGQVRVGDEILKQAQDDKVGMVAEEGNKYKS</sequence>
<dbReference type="GO" id="GO:0009307">
    <property type="term" value="P:DNA restriction-modification system"/>
    <property type="evidence" value="ECO:0007669"/>
    <property type="project" value="UniProtKB-KW"/>
</dbReference>
<comment type="similarity">
    <text evidence="1">Belongs to the type-I restriction system S methylase family.</text>
</comment>
<keyword evidence="6" id="KW-1185">Reference proteome</keyword>
<evidence type="ECO:0000313" key="6">
    <source>
        <dbReference type="Proteomes" id="UP000831290"/>
    </source>
</evidence>
<dbReference type="GO" id="GO:0004519">
    <property type="term" value="F:endonuclease activity"/>
    <property type="evidence" value="ECO:0007669"/>
    <property type="project" value="UniProtKB-KW"/>
</dbReference>